<keyword evidence="2" id="KW-1185">Reference proteome</keyword>
<name>A0A0R1NU87_9LACO</name>
<comment type="caution">
    <text evidence="1">The sequence shown here is derived from an EMBL/GenBank/DDBJ whole genome shotgun (WGS) entry which is preliminary data.</text>
</comment>
<evidence type="ECO:0000313" key="2">
    <source>
        <dbReference type="Proteomes" id="UP000051439"/>
    </source>
</evidence>
<dbReference type="AlphaFoldDB" id="A0A0R1NU87"/>
<dbReference type="Proteomes" id="UP000051439">
    <property type="component" value="Unassembled WGS sequence"/>
</dbReference>
<evidence type="ECO:0000313" key="1">
    <source>
        <dbReference type="EMBL" id="KRL20187.1"/>
    </source>
</evidence>
<proteinExistence type="predicted"/>
<dbReference type="EMBL" id="AZEB01000035">
    <property type="protein sequence ID" value="KRL20187.1"/>
    <property type="molecule type" value="Genomic_DNA"/>
</dbReference>
<reference evidence="1 2" key="1">
    <citation type="journal article" date="2015" name="Genome Announc.">
        <title>Expanding the biotechnology potential of lactobacilli through comparative genomics of 213 strains and associated genera.</title>
        <authorList>
            <person name="Sun Z."/>
            <person name="Harris H.M."/>
            <person name="McCann A."/>
            <person name="Guo C."/>
            <person name="Argimon S."/>
            <person name="Zhang W."/>
            <person name="Yang X."/>
            <person name="Jeffery I.B."/>
            <person name="Cooney J.C."/>
            <person name="Kagawa T.F."/>
            <person name="Liu W."/>
            <person name="Song Y."/>
            <person name="Salvetti E."/>
            <person name="Wrobel A."/>
            <person name="Rasinkangas P."/>
            <person name="Parkhill J."/>
            <person name="Rea M.C."/>
            <person name="O'Sullivan O."/>
            <person name="Ritari J."/>
            <person name="Douillard F.P."/>
            <person name="Paul Ross R."/>
            <person name="Yang R."/>
            <person name="Briner A.E."/>
            <person name="Felis G.E."/>
            <person name="de Vos W.M."/>
            <person name="Barrangou R."/>
            <person name="Klaenhammer T.R."/>
            <person name="Caufield P.W."/>
            <person name="Cui Y."/>
            <person name="Zhang H."/>
            <person name="O'Toole P.W."/>
        </authorList>
    </citation>
    <scope>NUCLEOTIDE SEQUENCE [LARGE SCALE GENOMIC DNA]</scope>
    <source>
        <strain evidence="1 2">DSM 19906</strain>
    </source>
</reference>
<sequence>MGKKAHLHSLDLSKLCLNHIKHHLTSYHPTYPSIYMIIALKNARFKAAILDANQGLIAVPQTPKQLLRKMVQQFETMSQWEMRQIALYKGIKEYIPYVYGGLSFSPLKTTADGRQNWIATPKIEGMQDHTNLHQIKVWFEGEPSVPVIIPTTQNFLFERKKKAHILQRVHESVLEQRAMAFSTAFQDPYQRYKYSSFREDPLALDKFLTRARMQLAFSYAEFDYTE</sequence>
<organism evidence="1 2">
    <name type="scientific">Lentilactobacillus kisonensis DSM 19906 = JCM 15041</name>
    <dbReference type="NCBI Taxonomy" id="1423766"/>
    <lineage>
        <taxon>Bacteria</taxon>
        <taxon>Bacillati</taxon>
        <taxon>Bacillota</taxon>
        <taxon>Bacilli</taxon>
        <taxon>Lactobacillales</taxon>
        <taxon>Lactobacillaceae</taxon>
        <taxon>Lentilactobacillus</taxon>
    </lineage>
</organism>
<dbReference type="PATRIC" id="fig|1423766.4.peg.1881"/>
<protein>
    <submittedName>
        <fullName evidence="1">Uncharacterized protein</fullName>
    </submittedName>
</protein>
<gene>
    <name evidence="1" type="ORF">FC98_GL001818</name>
</gene>
<accession>A0A0R1NU87</accession>